<dbReference type="EMBL" id="MU839829">
    <property type="protein sequence ID" value="KAK1758186.1"/>
    <property type="molecule type" value="Genomic_DNA"/>
</dbReference>
<evidence type="ECO:0000313" key="2">
    <source>
        <dbReference type="EMBL" id="KAK1758186.1"/>
    </source>
</evidence>
<evidence type="ECO:0000256" key="1">
    <source>
        <dbReference type="SAM" id="SignalP"/>
    </source>
</evidence>
<organism evidence="2 3">
    <name type="scientific">Echria macrotheca</name>
    <dbReference type="NCBI Taxonomy" id="438768"/>
    <lineage>
        <taxon>Eukaryota</taxon>
        <taxon>Fungi</taxon>
        <taxon>Dikarya</taxon>
        <taxon>Ascomycota</taxon>
        <taxon>Pezizomycotina</taxon>
        <taxon>Sordariomycetes</taxon>
        <taxon>Sordariomycetidae</taxon>
        <taxon>Sordariales</taxon>
        <taxon>Schizotheciaceae</taxon>
        <taxon>Echria</taxon>
    </lineage>
</organism>
<comment type="caution">
    <text evidence="2">The sequence shown here is derived from an EMBL/GenBank/DDBJ whole genome shotgun (WGS) entry which is preliminary data.</text>
</comment>
<evidence type="ECO:0000313" key="3">
    <source>
        <dbReference type="Proteomes" id="UP001239445"/>
    </source>
</evidence>
<dbReference type="PROSITE" id="PS51257">
    <property type="entry name" value="PROKAR_LIPOPROTEIN"/>
    <property type="match status" value="1"/>
</dbReference>
<dbReference type="AlphaFoldDB" id="A0AAJ0F7P4"/>
<keyword evidence="1" id="KW-0732">Signal</keyword>
<reference evidence="2" key="1">
    <citation type="submission" date="2023-06" db="EMBL/GenBank/DDBJ databases">
        <title>Genome-scale phylogeny and comparative genomics of the fungal order Sordariales.</title>
        <authorList>
            <consortium name="Lawrence Berkeley National Laboratory"/>
            <person name="Hensen N."/>
            <person name="Bonometti L."/>
            <person name="Westerberg I."/>
            <person name="Brannstrom I.O."/>
            <person name="Guillou S."/>
            <person name="Cros-Aarteil S."/>
            <person name="Calhoun S."/>
            <person name="Haridas S."/>
            <person name="Kuo A."/>
            <person name="Mondo S."/>
            <person name="Pangilinan J."/>
            <person name="Riley R."/>
            <person name="Labutti K."/>
            <person name="Andreopoulos B."/>
            <person name="Lipzen A."/>
            <person name="Chen C."/>
            <person name="Yanf M."/>
            <person name="Daum C."/>
            <person name="Ng V."/>
            <person name="Clum A."/>
            <person name="Steindorff A."/>
            <person name="Ohm R."/>
            <person name="Martin F."/>
            <person name="Silar P."/>
            <person name="Natvig D."/>
            <person name="Lalanne C."/>
            <person name="Gautier V."/>
            <person name="Ament-Velasquez S.L."/>
            <person name="Kruys A."/>
            <person name="Hutchinson M.I."/>
            <person name="Powell A.J."/>
            <person name="Barry K."/>
            <person name="Miller A.N."/>
            <person name="Grigoriev I.V."/>
            <person name="Debuchy R."/>
            <person name="Gladieux P."/>
            <person name="Thoren M.H."/>
            <person name="Johannesson H."/>
        </authorList>
    </citation>
    <scope>NUCLEOTIDE SEQUENCE</scope>
    <source>
        <strain evidence="2">PSN4</strain>
    </source>
</reference>
<dbReference type="Proteomes" id="UP001239445">
    <property type="component" value="Unassembled WGS sequence"/>
</dbReference>
<feature type="chain" id="PRO_5042565184" evidence="1">
    <location>
        <begin position="26"/>
        <end position="233"/>
    </location>
</feature>
<keyword evidence="3" id="KW-1185">Reference proteome</keyword>
<feature type="signal peptide" evidence="1">
    <location>
        <begin position="1"/>
        <end position="25"/>
    </location>
</feature>
<name>A0AAJ0F7P4_9PEZI</name>
<gene>
    <name evidence="2" type="ORF">QBC47DRAFT_358065</name>
</gene>
<protein>
    <submittedName>
        <fullName evidence="2">Uncharacterized protein</fullName>
    </submittedName>
</protein>
<accession>A0AAJ0F7P4</accession>
<proteinExistence type="predicted"/>
<sequence>MKVNITAFCTSATLASCMALGGVEATQLSIEFHYNKVTAQSSIAAWNEERTELLGHSCSSSLDSGPFQNHAISFAVDKNGAGNITVGPFSYLIHQDVKYSGGFPMHCGQNSCEAGYTESSSYTISWSASASAFSWITGGFAVEQSVETGNDYRCSADAGDTVSVWKNEAQTAYTVRNADLNQCTGMHDNGSPYVMWSPNAGGRGSSFYCVHGDRYNRNKGDRWLDTNGRAGGP</sequence>